<gene>
    <name evidence="2" type="ORF">HFZ78_06385</name>
</gene>
<reference evidence="2 3" key="1">
    <citation type="submission" date="2020-04" db="EMBL/GenBank/DDBJ databases">
        <title>Genome-Wide Identification of 5-Methylcytosine Sites in Bacterial Genomes By High-Throughput Sequencing of MspJI Restriction Fragments.</title>
        <authorList>
            <person name="Wu V."/>
        </authorList>
    </citation>
    <scope>NUCLEOTIDE SEQUENCE [LARGE SCALE GENOMIC DNA]</scope>
    <source>
        <strain evidence="2 3">S2</strain>
    </source>
</reference>
<organism evidence="2 3">
    <name type="scientific">Priestia megaterium</name>
    <name type="common">Bacillus megaterium</name>
    <dbReference type="NCBI Taxonomy" id="1404"/>
    <lineage>
        <taxon>Bacteria</taxon>
        <taxon>Bacillati</taxon>
        <taxon>Bacillota</taxon>
        <taxon>Bacilli</taxon>
        <taxon>Bacillales</taxon>
        <taxon>Bacillaceae</taxon>
        <taxon>Priestia</taxon>
    </lineage>
</organism>
<dbReference type="Pfam" id="PF17989">
    <property type="entry name" value="ALP_N"/>
    <property type="match status" value="1"/>
</dbReference>
<evidence type="ECO:0000313" key="3">
    <source>
        <dbReference type="Proteomes" id="UP000501868"/>
    </source>
</evidence>
<dbReference type="AlphaFoldDB" id="A0A6H1NYV5"/>
<reference evidence="2 3" key="2">
    <citation type="submission" date="2020-04" db="EMBL/GenBank/DDBJ databases">
        <authorList>
            <person name="Fomenkov A."/>
            <person name="Anton B.P."/>
            <person name="Roberts R.J."/>
        </authorList>
    </citation>
    <scope>NUCLEOTIDE SEQUENCE [LARGE SCALE GENOMIC DNA]</scope>
    <source>
        <strain evidence="2 3">S2</strain>
    </source>
</reference>
<dbReference type="Proteomes" id="UP000501868">
    <property type="component" value="Chromosome"/>
</dbReference>
<feature type="domain" description="Actin-like protein N-terminal" evidence="1">
    <location>
        <begin position="8"/>
        <end position="155"/>
    </location>
</feature>
<dbReference type="InterPro" id="IPR040607">
    <property type="entry name" value="ALP_N"/>
</dbReference>
<evidence type="ECO:0000259" key="1">
    <source>
        <dbReference type="Pfam" id="PF17989"/>
    </source>
</evidence>
<name>A0A6H1NYV5_PRIMG</name>
<protein>
    <submittedName>
        <fullName evidence="2">ParM/StbA family protein</fullName>
    </submittedName>
</protein>
<dbReference type="Gene3D" id="3.30.420.40">
    <property type="match status" value="1"/>
</dbReference>
<sequence>MTHKWILAIDAGAYEVKGRTRDDVFKFRSTIGPYRHLHLVNADSSQMEAGDYIVEYGDEKLFVGNIAWRECHAIREPRDISKAHEETKIRVLVAVHQYGKTEGNCVVIGQPIRGMVNKDRESMEYMLKGEHTITVNNVRKTFYIEEVKVAPEGSGAYFSMEDRPEDIANIIDAGSGTFNYLRVEDGYFIDRKSGTLAFGAETDMEMTEKQMAVAILAELRGKWNLYEPTYLCGGIAEYLLPYIKEHFSNIKLIRPVLYRTNGHKAYSPQYANAFGFYSMGKAVFVDE</sequence>
<proteinExistence type="predicted"/>
<evidence type="ECO:0000313" key="2">
    <source>
        <dbReference type="EMBL" id="QIZ06377.1"/>
    </source>
</evidence>
<dbReference type="SUPFAM" id="SSF53067">
    <property type="entry name" value="Actin-like ATPase domain"/>
    <property type="match status" value="1"/>
</dbReference>
<dbReference type="CDD" id="cd10227">
    <property type="entry name" value="ASKHA_NBD_ParM-like"/>
    <property type="match status" value="1"/>
</dbReference>
<dbReference type="EMBL" id="CP051128">
    <property type="protein sequence ID" value="QIZ06377.1"/>
    <property type="molecule type" value="Genomic_DNA"/>
</dbReference>
<accession>A0A6H1NYV5</accession>
<dbReference type="InterPro" id="IPR043129">
    <property type="entry name" value="ATPase_NBD"/>
</dbReference>